<dbReference type="STRING" id="1167006.UWK_00200"/>
<proteinExistence type="predicted"/>
<protein>
    <submittedName>
        <fullName evidence="1">Uncharacterized protein</fullName>
    </submittedName>
</protein>
<dbReference type="InterPro" id="IPR016833">
    <property type="entry name" value="Put_Na-Bile_cotransptr"/>
</dbReference>
<keyword evidence="2" id="KW-1185">Reference proteome</keyword>
<reference evidence="2" key="1">
    <citation type="journal article" date="2013" name="Stand. Genomic Sci.">
        <title>Complete genome sequence of Desulfocapsa sulfexigens, a marine deltaproteobacterium specialized in disproportionating inorganic sulfur compounds.</title>
        <authorList>
            <person name="Finster K.W."/>
            <person name="Kjeldsen K.U."/>
            <person name="Kube M."/>
            <person name="Reinhardt R."/>
            <person name="Mussmann M."/>
            <person name="Amann R."/>
            <person name="Schreiber L."/>
        </authorList>
    </citation>
    <scope>NUCLEOTIDE SEQUENCE [LARGE SCALE GENOMIC DNA]</scope>
    <source>
        <strain evidence="2">DSM 10523 / SB164P1</strain>
    </source>
</reference>
<evidence type="ECO:0000313" key="2">
    <source>
        <dbReference type="Proteomes" id="UP000011721"/>
    </source>
</evidence>
<accession>M1PJU6</accession>
<name>M1PJU6_DESSD</name>
<dbReference type="Pfam" id="PF13593">
    <property type="entry name" value="SBF_like"/>
    <property type="match status" value="1"/>
</dbReference>
<dbReference type="AlphaFoldDB" id="M1PJU6"/>
<dbReference type="KEGG" id="dsf:UWK_00200"/>
<sequence>MSPWHFSADSKAMIFVTSQKTMALALAILASIKLATGNAIIVCLIFHFFQLFMDSFIASIIQNK</sequence>
<evidence type="ECO:0000313" key="1">
    <source>
        <dbReference type="EMBL" id="AGF76786.1"/>
    </source>
</evidence>
<dbReference type="HOGENOM" id="CLU_2860455_0_0_7"/>
<dbReference type="EMBL" id="CP003985">
    <property type="protein sequence ID" value="AGF76786.1"/>
    <property type="molecule type" value="Genomic_DNA"/>
</dbReference>
<dbReference type="RefSeq" id="WP_015402485.1">
    <property type="nucleotide sequence ID" value="NC_020304.1"/>
</dbReference>
<organism evidence="1 2">
    <name type="scientific">Desulfocapsa sulfexigens (strain DSM 10523 / SB164P1)</name>
    <dbReference type="NCBI Taxonomy" id="1167006"/>
    <lineage>
        <taxon>Bacteria</taxon>
        <taxon>Pseudomonadati</taxon>
        <taxon>Thermodesulfobacteriota</taxon>
        <taxon>Desulfobulbia</taxon>
        <taxon>Desulfobulbales</taxon>
        <taxon>Desulfocapsaceae</taxon>
        <taxon>Desulfocapsa</taxon>
    </lineage>
</organism>
<gene>
    <name evidence="1" type="ordered locus">UWK_00200</name>
</gene>
<dbReference type="InterPro" id="IPR038770">
    <property type="entry name" value="Na+/solute_symporter_sf"/>
</dbReference>
<dbReference type="Gene3D" id="1.20.1530.20">
    <property type="match status" value="1"/>
</dbReference>
<dbReference type="Proteomes" id="UP000011721">
    <property type="component" value="Chromosome"/>
</dbReference>